<organism evidence="4 5">
    <name type="scientific">Sphingobacterium hungaricum</name>
    <dbReference type="NCBI Taxonomy" id="2082723"/>
    <lineage>
        <taxon>Bacteria</taxon>
        <taxon>Pseudomonadati</taxon>
        <taxon>Bacteroidota</taxon>
        <taxon>Sphingobacteriia</taxon>
        <taxon>Sphingobacteriales</taxon>
        <taxon>Sphingobacteriaceae</taxon>
        <taxon>Sphingobacterium</taxon>
    </lineage>
</organism>
<gene>
    <name evidence="4" type="ORF">C4F49_13305</name>
</gene>
<dbReference type="RefSeq" id="WP_196936088.1">
    <property type="nucleotide sequence ID" value="NZ_MU158698.1"/>
</dbReference>
<dbReference type="InterPro" id="IPR001466">
    <property type="entry name" value="Beta-lactam-related"/>
</dbReference>
<comment type="similarity">
    <text evidence="1">Belongs to the beta-lactamase family.</text>
</comment>
<feature type="chain" id="PRO_5037412736" description="Beta-lactamase-related domain-containing protein" evidence="2">
    <location>
        <begin position="20"/>
        <end position="477"/>
    </location>
</feature>
<feature type="domain" description="Beta-lactamase-related" evidence="3">
    <location>
        <begin position="149"/>
        <end position="460"/>
    </location>
</feature>
<evidence type="ECO:0000256" key="2">
    <source>
        <dbReference type="SAM" id="SignalP"/>
    </source>
</evidence>
<proteinExistence type="inferred from homology"/>
<feature type="signal peptide" evidence="2">
    <location>
        <begin position="1"/>
        <end position="19"/>
    </location>
</feature>
<reference evidence="4" key="1">
    <citation type="submission" date="2018-02" db="EMBL/GenBank/DDBJ databases">
        <authorList>
            <person name="Vasarhelyi B.M."/>
            <person name="Deshmukh S."/>
            <person name="Balint B."/>
            <person name="Kukolya J."/>
        </authorList>
    </citation>
    <scope>NUCLEOTIDE SEQUENCE</scope>
    <source>
        <strain evidence="4">KB22</strain>
    </source>
</reference>
<dbReference type="InterPro" id="IPR012338">
    <property type="entry name" value="Beta-lactam/transpept-like"/>
</dbReference>
<evidence type="ECO:0000259" key="3">
    <source>
        <dbReference type="Pfam" id="PF00144"/>
    </source>
</evidence>
<dbReference type="PANTHER" id="PTHR22935:SF95">
    <property type="entry name" value="BETA-LACTAMASE-LIKE 1-RELATED"/>
    <property type="match status" value="1"/>
</dbReference>
<evidence type="ECO:0000313" key="5">
    <source>
        <dbReference type="Proteomes" id="UP000616201"/>
    </source>
</evidence>
<dbReference type="Proteomes" id="UP000616201">
    <property type="component" value="Unassembled WGS sequence"/>
</dbReference>
<sequence>MLKYLLAVVSFVLIGNAHAQSQAELENKAVYNKFEFFYNTQLYDSIYNLASTDFQKQISKPQLTSIFTQLQTLGRISQGTLTEFKNGAAQYKVDIAEQSFNLILAVDSSLHYTTLFIKPYEAKAKPEEQKQTVISKATKDKPLDFYVDSIANSFAKQKNAQSLAIGIIHNNQSNHFFYGETEAGNATLPTETTLYEIGSITKTFTATLLADLVDRQIISLDDSIAKFLPDSVASNPDIQKITFKTLANHTSGLPRLPSNWNTDPKFNEADPYAHYDQKALYAFLKNYKATREPAVEYEYSNLGFGLLGELIATITKKPFQKSLADVITTPLAMLNTVDKINPKTQTLIKVYAADGQEVPQWSFTSMAAAGALKSTLADLLIYAQAQFVMPETDLEKAMALTRQFTFFIPPNTDIGLAWHMSLLDGILSFQHTGGTAGSSSFIALAPDSKTAVVILSNSAINVSKIGTEILHKALTTK</sequence>
<protein>
    <recommendedName>
        <fullName evidence="3">Beta-lactamase-related domain-containing protein</fullName>
    </recommendedName>
</protein>
<dbReference type="Pfam" id="PF00144">
    <property type="entry name" value="Beta-lactamase"/>
    <property type="match status" value="1"/>
</dbReference>
<dbReference type="AlphaFoldDB" id="A0A928YRY3"/>
<keyword evidence="5" id="KW-1185">Reference proteome</keyword>
<dbReference type="EMBL" id="PRDK01000007">
    <property type="protein sequence ID" value="MBE8714660.1"/>
    <property type="molecule type" value="Genomic_DNA"/>
</dbReference>
<keyword evidence="2" id="KW-0732">Signal</keyword>
<evidence type="ECO:0000313" key="4">
    <source>
        <dbReference type="EMBL" id="MBE8714660.1"/>
    </source>
</evidence>
<dbReference type="SUPFAM" id="SSF56601">
    <property type="entry name" value="beta-lactamase/transpeptidase-like"/>
    <property type="match status" value="1"/>
</dbReference>
<evidence type="ECO:0000256" key="1">
    <source>
        <dbReference type="ARBA" id="ARBA00038473"/>
    </source>
</evidence>
<accession>A0A928YRY3</accession>
<dbReference type="InterPro" id="IPR051478">
    <property type="entry name" value="Beta-lactamase-like_AB/R"/>
</dbReference>
<dbReference type="PANTHER" id="PTHR22935">
    <property type="entry name" value="PENICILLIN-BINDING PROTEIN"/>
    <property type="match status" value="1"/>
</dbReference>
<dbReference type="Gene3D" id="3.40.710.10">
    <property type="entry name" value="DD-peptidase/beta-lactamase superfamily"/>
    <property type="match status" value="1"/>
</dbReference>
<name>A0A928YRY3_9SPHI</name>
<comment type="caution">
    <text evidence="4">The sequence shown here is derived from an EMBL/GenBank/DDBJ whole genome shotgun (WGS) entry which is preliminary data.</text>
</comment>